<dbReference type="PANTHER" id="PTHR45867:SF3">
    <property type="entry name" value="ACID PHOSPHATASE TYPE 7"/>
    <property type="match status" value="1"/>
</dbReference>
<dbReference type="CDD" id="cd00063">
    <property type="entry name" value="FN3"/>
    <property type="match status" value="1"/>
</dbReference>
<evidence type="ECO:0000313" key="1">
    <source>
        <dbReference type="EMBL" id="QDU78949.1"/>
    </source>
</evidence>
<proteinExistence type="predicted"/>
<organism evidence="1 2">
    <name type="scientific">Polystyrenella longa</name>
    <dbReference type="NCBI Taxonomy" id="2528007"/>
    <lineage>
        <taxon>Bacteria</taxon>
        <taxon>Pseudomonadati</taxon>
        <taxon>Planctomycetota</taxon>
        <taxon>Planctomycetia</taxon>
        <taxon>Planctomycetales</taxon>
        <taxon>Planctomycetaceae</taxon>
        <taxon>Polystyrenella</taxon>
    </lineage>
</organism>
<dbReference type="InterPro" id="IPR003961">
    <property type="entry name" value="FN3_dom"/>
</dbReference>
<dbReference type="KEGG" id="plon:Pla110_06530"/>
<gene>
    <name evidence="1" type="ORF">Pla110_06530</name>
</gene>
<protein>
    <submittedName>
        <fullName evidence="1">Uncharacterized protein</fullName>
    </submittedName>
</protein>
<dbReference type="EMBL" id="CP036281">
    <property type="protein sequence ID" value="QDU78949.1"/>
    <property type="molecule type" value="Genomic_DNA"/>
</dbReference>
<dbReference type="SUPFAM" id="SSF56300">
    <property type="entry name" value="Metallo-dependent phosphatases"/>
    <property type="match status" value="1"/>
</dbReference>
<dbReference type="InterPro" id="IPR036116">
    <property type="entry name" value="FN3_sf"/>
</dbReference>
<dbReference type="Proteomes" id="UP000317178">
    <property type="component" value="Chromosome"/>
</dbReference>
<dbReference type="InterPro" id="IPR029052">
    <property type="entry name" value="Metallo-depent_PP-like"/>
</dbReference>
<name>A0A518CI83_9PLAN</name>
<dbReference type="Gene3D" id="2.60.120.560">
    <property type="entry name" value="Exo-inulinase, domain 1"/>
    <property type="match status" value="3"/>
</dbReference>
<dbReference type="Gene3D" id="2.60.40.3440">
    <property type="match status" value="1"/>
</dbReference>
<accession>A0A518CI83</accession>
<dbReference type="SUPFAM" id="SSF49265">
    <property type="entry name" value="Fibronectin type III"/>
    <property type="match status" value="1"/>
</dbReference>
<dbReference type="Gene3D" id="3.60.21.10">
    <property type="match status" value="1"/>
</dbReference>
<reference evidence="1 2" key="1">
    <citation type="submission" date="2019-02" db="EMBL/GenBank/DDBJ databases">
        <title>Deep-cultivation of Planctomycetes and their phenomic and genomic characterization uncovers novel biology.</title>
        <authorList>
            <person name="Wiegand S."/>
            <person name="Jogler M."/>
            <person name="Boedeker C."/>
            <person name="Pinto D."/>
            <person name="Vollmers J."/>
            <person name="Rivas-Marin E."/>
            <person name="Kohn T."/>
            <person name="Peeters S.H."/>
            <person name="Heuer A."/>
            <person name="Rast P."/>
            <person name="Oberbeckmann S."/>
            <person name="Bunk B."/>
            <person name="Jeske O."/>
            <person name="Meyerdierks A."/>
            <person name="Storesund J.E."/>
            <person name="Kallscheuer N."/>
            <person name="Luecker S."/>
            <person name="Lage O.M."/>
            <person name="Pohl T."/>
            <person name="Merkel B.J."/>
            <person name="Hornburger P."/>
            <person name="Mueller R.-W."/>
            <person name="Bruemmer F."/>
            <person name="Labrenz M."/>
            <person name="Spormann A.M."/>
            <person name="Op den Camp H."/>
            <person name="Overmann J."/>
            <person name="Amann R."/>
            <person name="Jetten M.S.M."/>
            <person name="Mascher T."/>
            <person name="Medema M.H."/>
            <person name="Devos D.P."/>
            <person name="Kaster A.-K."/>
            <person name="Ovreas L."/>
            <person name="Rohde M."/>
            <person name="Galperin M.Y."/>
            <person name="Jogler C."/>
        </authorList>
    </citation>
    <scope>NUCLEOTIDE SEQUENCE [LARGE SCALE GENOMIC DNA]</scope>
    <source>
        <strain evidence="1 2">Pla110</strain>
    </source>
</reference>
<sequence>MMLTNWLQKFQTRFSCSAASTRRSHRLRSTTFDISSEVERFEDKCLLNGVLVSVEQPINSATDDAEEKESGTVSRYDTDLDIVQEGRRSQLVGLRFSNIQVPDDAIIRRAYIQFTADEASSDAASINIYGELSAESDSFGGNSNNISVRDRTTTNIEWTPGSWFFSGEQTGAQATPDLTPIIQELVSQSGWTSDSPMTFMMDGSGSRVARSFDAGSGAPVLHIDYIVDANYEEKEFLVTQSPRLQLGDTPLVGFGFDGSNVDQVQVMMQTERTGNIGTNDSFTIEYRKTGASSWTEVTSWNTTQAGQSGIDVHNAEFPNLEFNTEYEYRVRQHLDSGEIVEEWHNTFRTRLAKGDTSEFSFAAVGNSSGNPVSAPEALQATRQVMSQVGQTNAAFSLLVGNNLNPSSSYQDANGRFEQFINPETAAWTASHIEYAAYGSSDVNSPAASLYFSSPVPQEGVTSPFYNPLGEQAERNYSYDYGDTHFATFNSNVWNNEAQLDEVLDWLEKDMRASTAQWKIVFTNFPIASPGGFEQGPDDDYYQDVVERLHAAGVDLFLTGESSTYSWTKPLTGDADGTALFVDDGDQTYDKGAGLIQVTTGVGGMPLDGGSFSNQDYMAVGYSSSTARSAEYGFSLIEVREDELVVKYVAADDGEIIDSFTIVDNKYQLPAKVNIDGDFSDWADIPSYYDAADDVHDTDSTGRDGTPAYREHPDVDLLEYKVTHDNENLYFYFRAAGEIGETQVENQELGLRSGRYYVITTIDVDDDDDTGYWLDLGGYYPTTPGYDMNAEVEYFNGEFNTGHYINHGAIDDPSLLEAFREQTNGEYRVGYDGPYSPGYIDILPGSYDYYTQWVYDDKGTENEFDDEITFVVDRGPIIRGNVTSARSDDFHEIEMVAPLRGFLKDAQGNPIVKMGSVLDISFSLEASGELAPSQDWGSDTGDPINGYLLTETLLPQSGYAFGDTPIVDEDSGFHSVNNFMIMEGSPNNREFVISNNNDLLFSEQPNIDFETGELTFATAQDQWGVAVVSVTEMIDGVELETRSFNIYVHPTNDAPDAVDDNYEVYSNTFGNPFTPLDNDTTGPDVFESVSVVSVQHITDQGGTVELKNGQVTYTPRPTFSGIDTFKYTITDGTGETDTATISVNVIFQGAPNIVIDGDMSDWDSPYIDAYFDPADDQHDTDTEGRDGNPLYVDHPDADLLEYRVTNDSDNLYFYFRSRGQIGATTSTANGDRAGRFYVIVTIDVDNDDATGYWLDDGGYYPTTPGYDMNAEVEYYDGEFNTGHYLNHGAQSPAELYQAFLDQTQGDYVPGFDGPYKPGFVDILPGSYDYYSQWVYQENNPATEDDDEITLVLDKGPIVLGIIESAISADGHSLEMIAPLKGFMKDENGVPIIGIGSILDLSFSLEASGELSNEVTPSNPNGIWASDTADPLNGYVVQESRASFPYFENFNTNSADDFIPVTGNWTASNQKLTVSSQASSWYKTGISLLDTNGPLPNDFVLKTQFEIQPQAGQASNSFVIFDYESPTKYKFAGTWAGQNRLVVGQYENNQFRVFGEASENINNNTAYDMELWFEGSKLTMSVDGLTKITHDFGGPINDNPLGLGAFNSTVHFDNFALTTILDGTPKTAFPFSVDNGDDLEGTMYDINGNWNVQEDFAIGNSTGIANPRGITLFNTANTLPSSYDISTRMISTFQGPGTATNAYIVFDYVSPTNFKFAGMAVGQNRWVIGEYHQGWHYHSVVTEPIGVGQAFDVNLEIDGDTVTLSRNGSQVGQHTFSQPVNEGLAGLFVLNGESRFEDIKLGNVPAPSPQGALLAQMFSSDSTESNTVEQTAVNLTPTSSNFRYSADVTSINVSGEDRNGFLAFNVLSADQFSLAGVDLNSKKWIIGQYINGVYQELASLTDLGINPATPLQLEVKVVGSTVTLLANGNEKLSYTFDDSQSEGTVGVATHNARSQFTGLALTELSVTDSVFEDSFADLLI</sequence>
<dbReference type="OrthoDB" id="266780at2"/>
<dbReference type="Pfam" id="PF17963">
    <property type="entry name" value="Big_9"/>
    <property type="match status" value="1"/>
</dbReference>
<keyword evidence="2" id="KW-1185">Reference proteome</keyword>
<dbReference type="RefSeq" id="WP_144993121.1">
    <property type="nucleotide sequence ID" value="NZ_CP036281.1"/>
</dbReference>
<dbReference type="PANTHER" id="PTHR45867">
    <property type="entry name" value="PURPLE ACID PHOSPHATASE"/>
    <property type="match status" value="1"/>
</dbReference>
<evidence type="ECO:0000313" key="2">
    <source>
        <dbReference type="Proteomes" id="UP000317178"/>
    </source>
</evidence>